<evidence type="ECO:0000313" key="2">
    <source>
        <dbReference type="EMBL" id="SIS68314.1"/>
    </source>
</evidence>
<evidence type="ECO:0000259" key="1">
    <source>
        <dbReference type="Pfam" id="PF19573"/>
    </source>
</evidence>
<feature type="domain" description="DUF6089" evidence="1">
    <location>
        <begin position="271"/>
        <end position="304"/>
    </location>
</feature>
<keyword evidence="3" id="KW-1185">Reference proteome</keyword>
<protein>
    <recommendedName>
        <fullName evidence="1">DUF6089 domain-containing protein</fullName>
    </recommendedName>
</protein>
<name>A0A1N7L3D6_9FLAO</name>
<proteinExistence type="predicted"/>
<dbReference type="SUPFAM" id="SSF56925">
    <property type="entry name" value="OMPA-like"/>
    <property type="match status" value="1"/>
</dbReference>
<sequence>MKIVVKFFMQKNILYSLIAILFISGSYKGQRHEIGVQFGMSNLVGDIGRTNYILQQPVLSDISVYGVPLYAGVLYRMNFNPYQTVRLNLGYTNVQFIDALAKENYRRNRKLSGSNSIYEANLIFEYNFFPVNNEQKSLLSPYIFGGIGGLLANDTKVTLENDFRRDASGNAIRPTSNADFLSTPAYVEGQQFTMAIPFGVGLKYKFNYNWALFGELMFRPTFSDSIDYSVIDEKSLKQTYNKDIVVAGTTNSILQESPYKEIADARAEAFLKNRQIGNTNSKDWVNTVSLGLTYSFGRPPCYCEQ</sequence>
<feature type="domain" description="DUF6089" evidence="1">
    <location>
        <begin position="15"/>
        <end position="163"/>
    </location>
</feature>
<dbReference type="Proteomes" id="UP000185839">
    <property type="component" value="Unassembled WGS sequence"/>
</dbReference>
<organism evidence="2 3">
    <name type="scientific">Kaistella chaponensis</name>
    <dbReference type="NCBI Taxonomy" id="713588"/>
    <lineage>
        <taxon>Bacteria</taxon>
        <taxon>Pseudomonadati</taxon>
        <taxon>Bacteroidota</taxon>
        <taxon>Flavobacteriia</taxon>
        <taxon>Flavobacteriales</taxon>
        <taxon>Weeksellaceae</taxon>
        <taxon>Chryseobacterium group</taxon>
        <taxon>Kaistella</taxon>
    </lineage>
</organism>
<dbReference type="Gene3D" id="2.40.160.20">
    <property type="match status" value="1"/>
</dbReference>
<dbReference type="STRING" id="713588.SAMN05421789_104181"/>
<dbReference type="EMBL" id="FTOI01000004">
    <property type="protein sequence ID" value="SIS68314.1"/>
    <property type="molecule type" value="Genomic_DNA"/>
</dbReference>
<dbReference type="RefSeq" id="WP_076386362.1">
    <property type="nucleotide sequence ID" value="NZ_FTOI01000004.1"/>
</dbReference>
<dbReference type="Pfam" id="PF19573">
    <property type="entry name" value="DUF6089"/>
    <property type="match status" value="2"/>
</dbReference>
<reference evidence="3" key="1">
    <citation type="submission" date="2017-01" db="EMBL/GenBank/DDBJ databases">
        <authorList>
            <person name="Varghese N."/>
            <person name="Submissions S."/>
        </authorList>
    </citation>
    <scope>NUCLEOTIDE SEQUENCE [LARGE SCALE GENOMIC DNA]</scope>
    <source>
        <strain evidence="3">DSM 23145</strain>
    </source>
</reference>
<evidence type="ECO:0000313" key="3">
    <source>
        <dbReference type="Proteomes" id="UP000185839"/>
    </source>
</evidence>
<dbReference type="InterPro" id="IPR011250">
    <property type="entry name" value="OMP/PagP_B-barrel"/>
</dbReference>
<dbReference type="AlphaFoldDB" id="A0A1N7L3D6"/>
<gene>
    <name evidence="2" type="ORF">SAMN05421789_104181</name>
</gene>
<dbReference type="InterPro" id="IPR045743">
    <property type="entry name" value="DUF6089"/>
</dbReference>
<accession>A0A1N7L3D6</accession>